<dbReference type="InterPro" id="IPR013784">
    <property type="entry name" value="Carb-bd-like_fold"/>
</dbReference>
<dbReference type="InterPro" id="IPR036116">
    <property type="entry name" value="FN3_sf"/>
</dbReference>
<reference evidence="2 3" key="1">
    <citation type="submission" date="2017-06" db="EMBL/GenBank/DDBJ databases">
        <authorList>
            <person name="Kim H.J."/>
            <person name="Triplett B.A."/>
        </authorList>
    </citation>
    <scope>NUCLEOTIDE SEQUENCE [LARGE SCALE GENOMIC DNA]</scope>
    <source>
        <strain evidence="2 3">DSM 25597</strain>
    </source>
</reference>
<protein>
    <submittedName>
        <fullName evidence="2">Carboxypeptidase regulatory-like domain-containing protein</fullName>
    </submittedName>
</protein>
<keyword evidence="2" id="KW-0378">Hydrolase</keyword>
<proteinExistence type="predicted"/>
<dbReference type="Gene3D" id="2.60.40.10">
    <property type="entry name" value="Immunoglobulins"/>
    <property type="match status" value="1"/>
</dbReference>
<dbReference type="Proteomes" id="UP000198379">
    <property type="component" value="Unassembled WGS sequence"/>
</dbReference>
<dbReference type="AlphaFoldDB" id="A0A238YR34"/>
<gene>
    <name evidence="2" type="ORF">SAMN06265376_102292</name>
</gene>
<dbReference type="EMBL" id="FZNY01000002">
    <property type="protein sequence ID" value="SNR73605.1"/>
    <property type="molecule type" value="Genomic_DNA"/>
</dbReference>
<accession>A0A238YR34</accession>
<keyword evidence="2" id="KW-0645">Protease</keyword>
<dbReference type="Gene3D" id="2.60.40.1120">
    <property type="entry name" value="Carboxypeptidase-like, regulatory domain"/>
    <property type="match status" value="1"/>
</dbReference>
<dbReference type="InterPro" id="IPR011042">
    <property type="entry name" value="6-blade_b-propeller_TolB-like"/>
</dbReference>
<dbReference type="OrthoDB" id="9815657at2"/>
<feature type="signal peptide" evidence="1">
    <location>
        <begin position="1"/>
        <end position="22"/>
    </location>
</feature>
<dbReference type="SUPFAM" id="SSF69304">
    <property type="entry name" value="Tricorn protease N-terminal domain"/>
    <property type="match status" value="1"/>
</dbReference>
<keyword evidence="2" id="KW-0121">Carboxypeptidase</keyword>
<dbReference type="SUPFAM" id="SSF49265">
    <property type="entry name" value="Fibronectin type III"/>
    <property type="match status" value="1"/>
</dbReference>
<dbReference type="Gene3D" id="2.120.10.30">
    <property type="entry name" value="TolB, C-terminal domain"/>
    <property type="match status" value="1"/>
</dbReference>
<evidence type="ECO:0000256" key="1">
    <source>
        <dbReference type="SAM" id="SignalP"/>
    </source>
</evidence>
<evidence type="ECO:0000313" key="2">
    <source>
        <dbReference type="EMBL" id="SNR73605.1"/>
    </source>
</evidence>
<organism evidence="2 3">
    <name type="scientific">Dokdonia pacifica</name>
    <dbReference type="NCBI Taxonomy" id="1627892"/>
    <lineage>
        <taxon>Bacteria</taxon>
        <taxon>Pseudomonadati</taxon>
        <taxon>Bacteroidota</taxon>
        <taxon>Flavobacteriia</taxon>
        <taxon>Flavobacteriales</taxon>
        <taxon>Flavobacteriaceae</taxon>
        <taxon>Dokdonia</taxon>
    </lineage>
</organism>
<dbReference type="GO" id="GO:0004180">
    <property type="term" value="F:carboxypeptidase activity"/>
    <property type="evidence" value="ECO:0007669"/>
    <property type="project" value="UniProtKB-KW"/>
</dbReference>
<evidence type="ECO:0000313" key="3">
    <source>
        <dbReference type="Proteomes" id="UP000198379"/>
    </source>
</evidence>
<dbReference type="PROSITE" id="PS51257">
    <property type="entry name" value="PROKAR_LIPOPROTEIN"/>
    <property type="match status" value="1"/>
</dbReference>
<dbReference type="RefSeq" id="WP_089371053.1">
    <property type="nucleotide sequence ID" value="NZ_BMEP01000001.1"/>
</dbReference>
<keyword evidence="3" id="KW-1185">Reference proteome</keyword>
<feature type="chain" id="PRO_5012308578" evidence="1">
    <location>
        <begin position="23"/>
        <end position="508"/>
    </location>
</feature>
<sequence>MKIKNILYKFALVLFVFTTSCSEDTIQEEMTGGLTGTVISSEDDMPLSNVKITTNPSSSTVFTDDNGFFSLLNIAVDDYSVMAELDGFDTAFEGAAVIPDEIATVAFELDRASITNDPPSAPVLLFPIDGANDLESEVEFVWSSSVSNAESLTYDLELRNAFTNEIENYIIEQDTTFTVSDLNLGATYFWQVTVDDDENSPVSSTISEFSTLAFPSNPFLFVKKEGDNSVIFSGDGAGDTGNSQVDVNLFQLTDDGTNSFRPRRSTQAQRIAFLRTVGGDAHIFTMDLTGENVQQVTSTIPVAGFRLDELDFTWSPNGDRIIYPYFDTLYSINPDGTGLSAIYQTTDGSFISEVDIQEFDEDLLLIKTNNINGYEVRIFTARISTGIEEIVILEGEQGAAGGVQISANGDRILYSRDISNSENPQYRIFSGRLFIYDVALATSAMLATDVITGENDLDPRFSPSEGDVIFTRVDNNIGAPPAIFLFELGGNNPDDDELFTNANMPDWE</sequence>
<dbReference type="GO" id="GO:0030246">
    <property type="term" value="F:carbohydrate binding"/>
    <property type="evidence" value="ECO:0007669"/>
    <property type="project" value="InterPro"/>
</dbReference>
<keyword evidence="1" id="KW-0732">Signal</keyword>
<dbReference type="InterPro" id="IPR013783">
    <property type="entry name" value="Ig-like_fold"/>
</dbReference>
<dbReference type="Pfam" id="PF13620">
    <property type="entry name" value="CarboxypepD_reg"/>
    <property type="match status" value="1"/>
</dbReference>
<dbReference type="SUPFAM" id="SSF49452">
    <property type="entry name" value="Starch-binding domain-like"/>
    <property type="match status" value="1"/>
</dbReference>
<name>A0A238YR34_9FLAO</name>